<dbReference type="SMART" id="SM00355">
    <property type="entry name" value="ZnF_C2H2"/>
    <property type="match status" value="4"/>
</dbReference>
<feature type="domain" description="C2H2-type" evidence="4">
    <location>
        <begin position="30"/>
        <end position="57"/>
    </location>
</feature>
<reference evidence="5" key="1">
    <citation type="submission" date="2015-04" db="EMBL/GenBank/DDBJ databases">
        <title>The genome sequence of the plant pathogenic Rhizarian Plasmodiophora brassicae reveals insights in its biotrophic life cycle and the origin of chitin synthesis.</title>
        <authorList>
            <person name="Schwelm A."/>
            <person name="Fogelqvist J."/>
            <person name="Knaust A."/>
            <person name="Julke S."/>
            <person name="Lilja T."/>
            <person name="Dhandapani V."/>
            <person name="Bonilla-Rosso G."/>
            <person name="Karlsson M."/>
            <person name="Shevchenko A."/>
            <person name="Choi S.R."/>
            <person name="Kim H.G."/>
            <person name="Park J.Y."/>
            <person name="Lim Y.P."/>
            <person name="Ludwig-Muller J."/>
            <person name="Dixelius C."/>
        </authorList>
    </citation>
    <scope>NUCLEOTIDE SEQUENCE</scope>
    <source>
        <tissue evidence="5">Potato root galls</tissue>
    </source>
</reference>
<dbReference type="PROSITE" id="PS50157">
    <property type="entry name" value="ZINC_FINGER_C2H2_2"/>
    <property type="match status" value="4"/>
</dbReference>
<accession>A0A0H5R5A0</accession>
<keyword evidence="2" id="KW-0677">Repeat</keyword>
<dbReference type="GO" id="GO:0010468">
    <property type="term" value="P:regulation of gene expression"/>
    <property type="evidence" value="ECO:0007669"/>
    <property type="project" value="TreeGrafter"/>
</dbReference>
<evidence type="ECO:0000256" key="1">
    <source>
        <dbReference type="ARBA" id="ARBA00022723"/>
    </source>
</evidence>
<dbReference type="InterPro" id="IPR036236">
    <property type="entry name" value="Znf_C2H2_sf"/>
</dbReference>
<dbReference type="PANTHER" id="PTHR16515">
    <property type="entry name" value="PR DOMAIN ZINC FINGER PROTEIN"/>
    <property type="match status" value="1"/>
</dbReference>
<dbReference type="PANTHER" id="PTHR16515:SF20">
    <property type="entry name" value="PR DOMAIN ZINC FINGER PROTEIN 12"/>
    <property type="match status" value="1"/>
</dbReference>
<keyword evidence="1" id="KW-0479">Metal-binding</keyword>
<dbReference type="InterPro" id="IPR013087">
    <property type="entry name" value="Znf_C2H2_type"/>
</dbReference>
<dbReference type="GO" id="GO:0008270">
    <property type="term" value="F:zinc ion binding"/>
    <property type="evidence" value="ECO:0007669"/>
    <property type="project" value="UniProtKB-KW"/>
</dbReference>
<dbReference type="Gene3D" id="3.30.160.60">
    <property type="entry name" value="Classic Zinc Finger"/>
    <property type="match status" value="2"/>
</dbReference>
<dbReference type="PROSITE" id="PS00028">
    <property type="entry name" value="ZINC_FINGER_C2H2_1"/>
    <property type="match status" value="4"/>
</dbReference>
<evidence type="ECO:0000256" key="2">
    <source>
        <dbReference type="ARBA" id="ARBA00022737"/>
    </source>
</evidence>
<dbReference type="FunFam" id="3.30.160.60:FF:002493">
    <property type="entry name" value="Zinc finger protein"/>
    <property type="match status" value="1"/>
</dbReference>
<keyword evidence="3" id="KW-0862">Zinc</keyword>
<dbReference type="SUPFAM" id="SSF57667">
    <property type="entry name" value="beta-beta-alpha zinc fingers"/>
    <property type="match status" value="1"/>
</dbReference>
<protein>
    <recommendedName>
        <fullName evidence="4">C2H2-type domain-containing protein</fullName>
    </recommendedName>
</protein>
<keyword evidence="3" id="KW-0863">Zinc-finger</keyword>
<dbReference type="EMBL" id="HACM01008898">
    <property type="protein sequence ID" value="CRZ09340.1"/>
    <property type="molecule type" value="Transcribed_RNA"/>
</dbReference>
<proteinExistence type="predicted"/>
<feature type="domain" description="C2H2-type" evidence="4">
    <location>
        <begin position="58"/>
        <end position="85"/>
    </location>
</feature>
<organism evidence="5">
    <name type="scientific">Spongospora subterranea</name>
    <dbReference type="NCBI Taxonomy" id="70186"/>
    <lineage>
        <taxon>Eukaryota</taxon>
        <taxon>Sar</taxon>
        <taxon>Rhizaria</taxon>
        <taxon>Endomyxa</taxon>
        <taxon>Phytomyxea</taxon>
        <taxon>Plasmodiophorida</taxon>
        <taxon>Plasmodiophoridae</taxon>
        <taxon>Spongospora</taxon>
    </lineage>
</organism>
<dbReference type="InterPro" id="IPR050331">
    <property type="entry name" value="Zinc_finger"/>
</dbReference>
<evidence type="ECO:0000313" key="5">
    <source>
        <dbReference type="EMBL" id="CRZ09340.1"/>
    </source>
</evidence>
<dbReference type="FunFam" id="3.30.160.60:FF:000478">
    <property type="entry name" value="Zinc finger protein 133"/>
    <property type="match status" value="1"/>
</dbReference>
<dbReference type="AlphaFoldDB" id="A0A0H5R5A0"/>
<evidence type="ECO:0000259" key="4">
    <source>
        <dbReference type="PROSITE" id="PS50157"/>
    </source>
</evidence>
<dbReference type="GO" id="GO:0005634">
    <property type="term" value="C:nucleus"/>
    <property type="evidence" value="ECO:0007669"/>
    <property type="project" value="TreeGrafter"/>
</dbReference>
<sequence length="252" mass="28862">MAASCLSGGGSPCQQDHQGLVRPVINKRQYICEECGRLFNRRSHLSSHVRTHTGERPFQCAICKKGFTQSGSLNRHMRNHDNERRLSIKDDHTNETCMECCRVFLSKKGLSAHQRAGHKKVDPPPSEVLVIPVCARIARPIPVIARKEESPERSPFESSNYEWPTCTFADNDDNIRYVDDPQWLQRPKSPKISPPASPMFNQARIQAPQPIDCMLCWQTFNHPNLLHQHLFSAHFSSPPMSPKRSFRRPMRD</sequence>
<evidence type="ECO:0000256" key="3">
    <source>
        <dbReference type="PROSITE-ProRule" id="PRU00042"/>
    </source>
</evidence>
<name>A0A0H5R5A0_9EUKA</name>
<feature type="domain" description="C2H2-type" evidence="4">
    <location>
        <begin position="95"/>
        <end position="123"/>
    </location>
</feature>
<dbReference type="Pfam" id="PF00096">
    <property type="entry name" value="zf-C2H2"/>
    <property type="match status" value="2"/>
</dbReference>
<feature type="domain" description="C2H2-type" evidence="4">
    <location>
        <begin position="211"/>
        <end position="239"/>
    </location>
</feature>